<dbReference type="STRING" id="653930.SAMN05216589_0709"/>
<sequence length="246" mass="27900">MQELDSPHVFFRRVIFDASPTECRVAMEDEHHYFVLQLGHDGECITSVASTARRTPWTLCPEAERQLQAFVGQPLRQRIAINLPDIDSKQQCTHQYDLLMVALSQALRPGRREYVAKVVGAMHEYRHAQLWLDDEKLLDWRLRGTVIDSEDQCNQQDLRSVMPWADEHLDDQMLEALFVQRRAVMVAASKGFDLDLIPNAGVAMRARAGACFVFQPERAAQAVRVIGSTRQDVRGTGDLLVGWSGV</sequence>
<evidence type="ECO:0000313" key="4">
    <source>
        <dbReference type="Proteomes" id="UP000186904"/>
    </source>
</evidence>
<dbReference type="InterPro" id="IPR021312">
    <property type="entry name" value="DUF2889"/>
</dbReference>
<proteinExistence type="predicted"/>
<evidence type="ECO:0000313" key="3">
    <source>
        <dbReference type="Proteomes" id="UP000186599"/>
    </source>
</evidence>
<evidence type="ECO:0000313" key="1">
    <source>
        <dbReference type="EMBL" id="SER48890.1"/>
    </source>
</evidence>
<organism evidence="2 3">
    <name type="scientific">Halopseudomonas bauzanensis</name>
    <dbReference type="NCBI Taxonomy" id="653930"/>
    <lineage>
        <taxon>Bacteria</taxon>
        <taxon>Pseudomonadati</taxon>
        <taxon>Pseudomonadota</taxon>
        <taxon>Gammaproteobacteria</taxon>
        <taxon>Pseudomonadales</taxon>
        <taxon>Pseudomonadaceae</taxon>
        <taxon>Halopseudomonas</taxon>
    </lineage>
</organism>
<dbReference type="RefSeq" id="WP_074777825.1">
    <property type="nucleotide sequence ID" value="NZ_FOGN01000001.1"/>
</dbReference>
<protein>
    <recommendedName>
        <fullName evidence="5">DUF2889 domain-containing protein</fullName>
    </recommendedName>
</protein>
<evidence type="ECO:0008006" key="5">
    <source>
        <dbReference type="Google" id="ProtNLM"/>
    </source>
</evidence>
<evidence type="ECO:0000313" key="2">
    <source>
        <dbReference type="EMBL" id="SFL72623.1"/>
    </source>
</evidence>
<dbReference type="Proteomes" id="UP000186599">
    <property type="component" value="Unassembled WGS sequence"/>
</dbReference>
<gene>
    <name evidence="2" type="ORF">SAMN04487855_0916</name>
    <name evidence="1" type="ORF">SAMN05216589_0709</name>
</gene>
<reference evidence="3 4" key="1">
    <citation type="submission" date="2016-10" db="EMBL/GenBank/DDBJ databases">
        <authorList>
            <person name="de Groot N.N."/>
        </authorList>
    </citation>
    <scope>NUCLEOTIDE SEQUENCE [LARGE SCALE GENOMIC DNA]</scope>
    <source>
        <strain evidence="2 3">CGMCC 1.9095</strain>
        <strain evidence="1 4">DSM 22558</strain>
    </source>
</reference>
<accession>A0A1I4K264</accession>
<keyword evidence="3" id="KW-1185">Reference proteome</keyword>
<name>A0A1I4K264_9GAMM</name>
<dbReference type="EMBL" id="FOGN01000001">
    <property type="protein sequence ID" value="SER48890.1"/>
    <property type="molecule type" value="Genomic_DNA"/>
</dbReference>
<dbReference type="Proteomes" id="UP000186904">
    <property type="component" value="Unassembled WGS sequence"/>
</dbReference>
<dbReference type="Pfam" id="PF11136">
    <property type="entry name" value="DUF2889"/>
    <property type="match status" value="1"/>
</dbReference>
<dbReference type="OrthoDB" id="7058534at2"/>
<dbReference type="AlphaFoldDB" id="A0A1I4K264"/>
<dbReference type="EMBL" id="FOUA01000001">
    <property type="protein sequence ID" value="SFL72623.1"/>
    <property type="molecule type" value="Genomic_DNA"/>
</dbReference>